<dbReference type="EMBL" id="LR797052">
    <property type="protein sequence ID" value="CAB4184166.1"/>
    <property type="molecule type" value="Genomic_DNA"/>
</dbReference>
<organism evidence="2">
    <name type="scientific">uncultured Caudovirales phage</name>
    <dbReference type="NCBI Taxonomy" id="2100421"/>
    <lineage>
        <taxon>Viruses</taxon>
        <taxon>Duplodnaviria</taxon>
        <taxon>Heunggongvirae</taxon>
        <taxon>Uroviricota</taxon>
        <taxon>Caudoviricetes</taxon>
        <taxon>Peduoviridae</taxon>
        <taxon>Maltschvirus</taxon>
        <taxon>Maltschvirus maltsch</taxon>
    </lineage>
</organism>
<reference evidence="2" key="1">
    <citation type="submission" date="2020-05" db="EMBL/GenBank/DDBJ databases">
        <authorList>
            <person name="Chiriac C."/>
            <person name="Salcher M."/>
            <person name="Ghai R."/>
            <person name="Kavagutti S V."/>
        </authorList>
    </citation>
    <scope>NUCLEOTIDE SEQUENCE</scope>
</reference>
<evidence type="ECO:0000313" key="4">
    <source>
        <dbReference type="EMBL" id="CAB4215623.1"/>
    </source>
</evidence>
<sequence length="473" mass="52279">MAEFTADLNPKNTGMSLGDMMKMGLYSAQTDVLNREAQVAREKEKELPLVQTWAKSKDNLLEDGSYDLKQLPALIAMAPLTGPDFAKNIMELTKNHIATNKALNELSEDNRKPFASIYANYGQIAANGQKVTSNEVINSLERLKEFYPQLSQAADGQIKGWKARPQDQPIDPQSLLKARNESLTPTQLIDQFSPKAGTAQIGGATVQTTTQPSIMGEAPKITTSQLGGGQQMEPTKTSSTLPSLISEDKNLSYTGSVNPLNLSDIQKDRYKAGQTEFDNARIIQGKQKDLQQAVRKVEEFMGSASGSKGYQMIQQGGKWIFGNSDLDSLVKNIAQVQARNAEVMGLNNNIPAQELNAKLSGSEKIDEKALAGVMQQVKAESKAVELYSEGLKKFVEKRGDINGFIQANKFQSKWSDHYDPRIFQVDNIASSNIAETEKSAKIKDITSRMSDDEFKKYKEDRVVIHRLAKGLYQ</sequence>
<protein>
    <submittedName>
        <fullName evidence="2">Uncharacterized protein</fullName>
    </submittedName>
</protein>
<accession>A0A6J5QNL9</accession>
<evidence type="ECO:0000313" key="1">
    <source>
        <dbReference type="EMBL" id="CAB4179272.1"/>
    </source>
</evidence>
<evidence type="ECO:0000313" key="2">
    <source>
        <dbReference type="EMBL" id="CAB4184166.1"/>
    </source>
</evidence>
<proteinExistence type="predicted"/>
<dbReference type="EMBL" id="LR797424">
    <property type="protein sequence ID" value="CAB4215623.1"/>
    <property type="molecule type" value="Genomic_DNA"/>
</dbReference>
<gene>
    <name evidence="1" type="ORF">UFOVP1022_57</name>
    <name evidence="2" type="ORF">UFOVP1110_41</name>
    <name evidence="3" type="ORF">UFOVP1378_43</name>
    <name evidence="4" type="ORF">UFOVP1474_43</name>
    <name evidence="5" type="ORF">UFOVP1561_27</name>
</gene>
<dbReference type="EMBL" id="LR797318">
    <property type="protein sequence ID" value="CAB4202836.1"/>
    <property type="molecule type" value="Genomic_DNA"/>
</dbReference>
<name>A0A6J5QNL9_9CAUD</name>
<evidence type="ECO:0000313" key="5">
    <source>
        <dbReference type="EMBL" id="CAB5230041.1"/>
    </source>
</evidence>
<dbReference type="EMBL" id="LR798406">
    <property type="protein sequence ID" value="CAB5230041.1"/>
    <property type="molecule type" value="Genomic_DNA"/>
</dbReference>
<dbReference type="EMBL" id="LR796978">
    <property type="protein sequence ID" value="CAB4179272.1"/>
    <property type="molecule type" value="Genomic_DNA"/>
</dbReference>
<evidence type="ECO:0000313" key="3">
    <source>
        <dbReference type="EMBL" id="CAB4202836.1"/>
    </source>
</evidence>